<dbReference type="InterPro" id="IPR014026">
    <property type="entry name" value="UDP-Glc/GDP-Man_DH_dimer"/>
</dbReference>
<evidence type="ECO:0000256" key="2">
    <source>
        <dbReference type="ARBA" id="ARBA00023027"/>
    </source>
</evidence>
<keyword evidence="1" id="KW-0560">Oxidoreductase</keyword>
<evidence type="ECO:0000256" key="1">
    <source>
        <dbReference type="ARBA" id="ARBA00023002"/>
    </source>
</evidence>
<name>A0A1I6FDR4_9PSEU</name>
<dbReference type="Pfam" id="PF00984">
    <property type="entry name" value="UDPG_MGDP_dh"/>
    <property type="match status" value="1"/>
</dbReference>
<accession>A0A1I6FDR4</accession>
<dbReference type="Pfam" id="PF03720">
    <property type="entry name" value="UDPG_MGDP_dh_C"/>
    <property type="match status" value="1"/>
</dbReference>
<dbReference type="InterPro" id="IPR001732">
    <property type="entry name" value="UDP-Glc/GDP-Man_DH_N"/>
</dbReference>
<dbReference type="Proteomes" id="UP000198583">
    <property type="component" value="Unassembled WGS sequence"/>
</dbReference>
<keyword evidence="7" id="KW-1185">Reference proteome</keyword>
<reference evidence="7" key="1">
    <citation type="submission" date="2016-10" db="EMBL/GenBank/DDBJ databases">
        <authorList>
            <person name="Varghese N."/>
            <person name="Submissions S."/>
        </authorList>
    </citation>
    <scope>NUCLEOTIDE SEQUENCE [LARGE SCALE GENOMIC DNA]</scope>
    <source>
        <strain evidence="7">DSM 44232</strain>
    </source>
</reference>
<feature type="compositionally biased region" description="Basic residues" evidence="4">
    <location>
        <begin position="413"/>
        <end position="422"/>
    </location>
</feature>
<evidence type="ECO:0000256" key="3">
    <source>
        <dbReference type="PIRNR" id="PIRNR000124"/>
    </source>
</evidence>
<dbReference type="SUPFAM" id="SSF48179">
    <property type="entry name" value="6-phosphogluconate dehydrogenase C-terminal domain-like"/>
    <property type="match status" value="1"/>
</dbReference>
<evidence type="ECO:0000256" key="4">
    <source>
        <dbReference type="SAM" id="MobiDB-lite"/>
    </source>
</evidence>
<evidence type="ECO:0000313" key="6">
    <source>
        <dbReference type="EMBL" id="SFR28115.1"/>
    </source>
</evidence>
<dbReference type="AlphaFoldDB" id="A0A1I6FDR4"/>
<dbReference type="Gene3D" id="3.40.50.720">
    <property type="entry name" value="NAD(P)-binding Rossmann-like Domain"/>
    <property type="match status" value="2"/>
</dbReference>
<evidence type="ECO:0000313" key="7">
    <source>
        <dbReference type="Proteomes" id="UP000198583"/>
    </source>
</evidence>
<dbReference type="GO" id="GO:0000271">
    <property type="term" value="P:polysaccharide biosynthetic process"/>
    <property type="evidence" value="ECO:0007669"/>
    <property type="project" value="InterPro"/>
</dbReference>
<dbReference type="PIRSF" id="PIRSF500136">
    <property type="entry name" value="UDP_ManNAc_DH"/>
    <property type="match status" value="1"/>
</dbReference>
<feature type="domain" description="UDP-glucose/GDP-mannose dehydrogenase C-terminal" evidence="5">
    <location>
        <begin position="311"/>
        <end position="404"/>
    </location>
</feature>
<dbReference type="InterPro" id="IPR036291">
    <property type="entry name" value="NAD(P)-bd_dom_sf"/>
</dbReference>
<dbReference type="SMART" id="SM00984">
    <property type="entry name" value="UDPG_MGDP_dh_C"/>
    <property type="match status" value="1"/>
</dbReference>
<dbReference type="PIRSF" id="PIRSF000124">
    <property type="entry name" value="UDPglc_GDPman_dh"/>
    <property type="match status" value="1"/>
</dbReference>
<dbReference type="EMBL" id="FOYL01000012">
    <property type="protein sequence ID" value="SFR28115.1"/>
    <property type="molecule type" value="Genomic_DNA"/>
</dbReference>
<dbReference type="Pfam" id="PF03721">
    <property type="entry name" value="UDPG_MGDP_dh_N"/>
    <property type="match status" value="1"/>
</dbReference>
<gene>
    <name evidence="6" type="ORF">SAMN04488564_112226</name>
</gene>
<protein>
    <submittedName>
        <fullName evidence="6">Nucleotide sugar dehydrogenase</fullName>
    </submittedName>
</protein>
<dbReference type="PANTHER" id="PTHR43491:SF1">
    <property type="entry name" value="UDP-N-ACETYL-D-MANNOSAMINE DEHYDROGENASE"/>
    <property type="match status" value="1"/>
</dbReference>
<dbReference type="NCBIfam" id="TIGR03026">
    <property type="entry name" value="NDP-sugDHase"/>
    <property type="match status" value="1"/>
</dbReference>
<dbReference type="SUPFAM" id="SSF52413">
    <property type="entry name" value="UDP-glucose/GDP-mannose dehydrogenase C-terminal domain"/>
    <property type="match status" value="1"/>
</dbReference>
<feature type="region of interest" description="Disordered" evidence="4">
    <location>
        <begin position="405"/>
        <end position="428"/>
    </location>
</feature>
<sequence length="428" mass="46266">MGMGYVGLPTALELYSGGVRTIGIDISERRLAVIRDGSADLLDEDRLRLIEALGDEDFLLTPDASFLSDAGAVIVCVPTPLDRYLTPDLTALRAACASVVEHAVPGQVVILTSTSFVGTTRELLMEPLQRRGLVPGRDVYVAFSPERIDPGRPDHLQQRTPRVVGGATPECAERARAVLTLVAPIVHQVSSPEASELTKLYENSFRAVTLALANEFAEISRGFGLDPIEVTHAAGTKPYGFLVSYPGPGVGGHCIPCDPHYLLWQLRGSRRTAPIVEQAMRSIAARPRQVVDHAVETLSAVGCGLRGARIVVVGVSYKPGVQDLRESSALEIIAELGARGADVSFYDPLISRIVLPHGGAMDSEPDPSATDWDLAVIHTIHPGFDYQWAHQCPVVLDATYRFARPHHEDPGHRGRRVHRLPPHRAAAG</sequence>
<dbReference type="InterPro" id="IPR017476">
    <property type="entry name" value="UDP-Glc/GDP-Man"/>
</dbReference>
<dbReference type="OrthoDB" id="5193947at2"/>
<organism evidence="6 7">
    <name type="scientific">Lentzea waywayandensis</name>
    <dbReference type="NCBI Taxonomy" id="84724"/>
    <lineage>
        <taxon>Bacteria</taxon>
        <taxon>Bacillati</taxon>
        <taxon>Actinomycetota</taxon>
        <taxon>Actinomycetes</taxon>
        <taxon>Pseudonocardiales</taxon>
        <taxon>Pseudonocardiaceae</taxon>
        <taxon>Lentzea</taxon>
    </lineage>
</organism>
<proteinExistence type="inferred from homology"/>
<comment type="similarity">
    <text evidence="3">Belongs to the UDP-glucose/GDP-mannose dehydrogenase family.</text>
</comment>
<dbReference type="InterPro" id="IPR036220">
    <property type="entry name" value="UDP-Glc/GDP-Man_DH_C_sf"/>
</dbReference>
<evidence type="ECO:0000259" key="5">
    <source>
        <dbReference type="SMART" id="SM00984"/>
    </source>
</evidence>
<dbReference type="InterPro" id="IPR008927">
    <property type="entry name" value="6-PGluconate_DH-like_C_sf"/>
</dbReference>
<dbReference type="InterPro" id="IPR028359">
    <property type="entry name" value="UDP_ManNAc/GlcNAc_DH"/>
</dbReference>
<dbReference type="STRING" id="84724.SAMN04488564_112226"/>
<dbReference type="GO" id="GO:0016628">
    <property type="term" value="F:oxidoreductase activity, acting on the CH-CH group of donors, NAD or NADP as acceptor"/>
    <property type="evidence" value="ECO:0007669"/>
    <property type="project" value="InterPro"/>
</dbReference>
<keyword evidence="2" id="KW-0520">NAD</keyword>
<dbReference type="PANTHER" id="PTHR43491">
    <property type="entry name" value="UDP-N-ACETYL-D-MANNOSAMINE DEHYDROGENASE"/>
    <property type="match status" value="1"/>
</dbReference>
<dbReference type="GO" id="GO:0016616">
    <property type="term" value="F:oxidoreductase activity, acting on the CH-OH group of donors, NAD or NADP as acceptor"/>
    <property type="evidence" value="ECO:0007669"/>
    <property type="project" value="InterPro"/>
</dbReference>
<dbReference type="InterPro" id="IPR014027">
    <property type="entry name" value="UDP-Glc/GDP-Man_DH_C"/>
</dbReference>
<dbReference type="SUPFAM" id="SSF51735">
    <property type="entry name" value="NAD(P)-binding Rossmann-fold domains"/>
    <property type="match status" value="1"/>
</dbReference>
<dbReference type="GO" id="GO:0051287">
    <property type="term" value="F:NAD binding"/>
    <property type="evidence" value="ECO:0007669"/>
    <property type="project" value="InterPro"/>
</dbReference>